<dbReference type="Proteomes" id="UP001172109">
    <property type="component" value="Unassembled WGS sequence"/>
</dbReference>
<accession>A0AAP4VKA3</accession>
<sequence>MSGQILGGRHAACRSARSPLLVVATLAAAFVSSSAWSAITPGPCASDEHVRCAEYDATTAYRIPYRIGEAFVVQFEADEIVDDKSGGLGSGESEGWSVGGKANWFMFKPSKKKPNTNVLIVTNKRRYVFQFDAAARNEAAIWSLSFDYPDTRAKAEQAAKAKADKALAMGFGEQWNQKPT</sequence>
<evidence type="ECO:0000313" key="3">
    <source>
        <dbReference type="Proteomes" id="UP001172109"/>
    </source>
</evidence>
<feature type="signal peptide" evidence="1">
    <location>
        <begin position="1"/>
        <end position="37"/>
    </location>
</feature>
<proteinExistence type="predicted"/>
<dbReference type="Pfam" id="PF03524">
    <property type="entry name" value="CagX"/>
    <property type="match status" value="1"/>
</dbReference>
<gene>
    <name evidence="2" type="ORF">QZM56_40090</name>
</gene>
<dbReference type="InterPro" id="IPR010258">
    <property type="entry name" value="Conjugal_tfr_TrbG/VirB9/CagX"/>
</dbReference>
<dbReference type="EMBL" id="JAUJQS010000064">
    <property type="protein sequence ID" value="MDN7570688.1"/>
    <property type="molecule type" value="Genomic_DNA"/>
</dbReference>
<dbReference type="AlphaFoldDB" id="A0AAP4VKA3"/>
<keyword evidence="1" id="KW-0732">Signal</keyword>
<feature type="chain" id="PRO_5042942753" evidence="1">
    <location>
        <begin position="38"/>
        <end position="180"/>
    </location>
</feature>
<protein>
    <submittedName>
        <fullName evidence="2">TrbG/VirB9 family P-type conjugative transfer protein</fullName>
    </submittedName>
</protein>
<evidence type="ECO:0000256" key="1">
    <source>
        <dbReference type="SAM" id="SignalP"/>
    </source>
</evidence>
<organism evidence="2 3">
    <name type="scientific">Burkholderia contaminans</name>
    <dbReference type="NCBI Taxonomy" id="488447"/>
    <lineage>
        <taxon>Bacteria</taxon>
        <taxon>Pseudomonadati</taxon>
        <taxon>Pseudomonadota</taxon>
        <taxon>Betaproteobacteria</taxon>
        <taxon>Burkholderiales</taxon>
        <taxon>Burkholderiaceae</taxon>
        <taxon>Burkholderia</taxon>
        <taxon>Burkholderia cepacia complex</taxon>
    </lineage>
</organism>
<comment type="caution">
    <text evidence="2">The sequence shown here is derived from an EMBL/GenBank/DDBJ whole genome shotgun (WGS) entry which is preliminary data.</text>
</comment>
<evidence type="ECO:0000313" key="2">
    <source>
        <dbReference type="EMBL" id="MDN7570688.1"/>
    </source>
</evidence>
<reference evidence="2" key="1">
    <citation type="submission" date="2023-07" db="EMBL/GenBank/DDBJ databases">
        <title>A collection of bacterial strains from the Burkholderia cepacia Research Laboratory and Repository.</title>
        <authorList>
            <person name="Lipuma J."/>
            <person name="Spilker T."/>
            <person name="Caverly L."/>
        </authorList>
    </citation>
    <scope>NUCLEOTIDE SEQUENCE</scope>
    <source>
        <strain evidence="2">AU44979</strain>
    </source>
</reference>
<dbReference type="RefSeq" id="WP_301790404.1">
    <property type="nucleotide sequence ID" value="NZ_JAUJQS010000064.1"/>
</dbReference>
<name>A0AAP4VKA3_9BURK</name>